<keyword evidence="4" id="KW-0966">Cell projection</keyword>
<evidence type="ECO:0000256" key="1">
    <source>
        <dbReference type="ARBA" id="ARBA00010577"/>
    </source>
</evidence>
<organism evidence="4 5">
    <name type="scientific">Romboutsia hominis</name>
    <dbReference type="NCBI Taxonomy" id="1507512"/>
    <lineage>
        <taxon>Bacteria</taxon>
        <taxon>Bacillati</taxon>
        <taxon>Bacillota</taxon>
        <taxon>Clostridia</taxon>
        <taxon>Peptostreptococcales</taxon>
        <taxon>Peptostreptococcaceae</taxon>
        <taxon>Romboutsia</taxon>
    </lineage>
</organism>
<comment type="similarity">
    <text evidence="1">Belongs to the FlgD family.</text>
</comment>
<accession>A0A2P2BPJ0</accession>
<feature type="region of interest" description="Disordered" evidence="3">
    <location>
        <begin position="1"/>
        <end position="36"/>
    </location>
</feature>
<evidence type="ECO:0000256" key="2">
    <source>
        <dbReference type="ARBA" id="ARBA00022795"/>
    </source>
</evidence>
<keyword evidence="4" id="KW-0282">Flagellum</keyword>
<proteinExistence type="inferred from homology"/>
<gene>
    <name evidence="4" type="ORF">FRIFI_0718</name>
</gene>
<keyword evidence="4" id="KW-0969">Cilium</keyword>
<keyword evidence="5" id="KW-1185">Reference proteome</keyword>
<dbReference type="RefSeq" id="WP_166505000.1">
    <property type="nucleotide sequence ID" value="NZ_LN650648.1"/>
</dbReference>
<evidence type="ECO:0000256" key="3">
    <source>
        <dbReference type="SAM" id="MobiDB-lite"/>
    </source>
</evidence>
<evidence type="ECO:0000313" key="5">
    <source>
        <dbReference type="Proteomes" id="UP000245695"/>
    </source>
</evidence>
<feature type="compositionally biased region" description="Polar residues" evidence="3">
    <location>
        <begin position="18"/>
        <end position="32"/>
    </location>
</feature>
<reference evidence="4 5" key="1">
    <citation type="submission" date="2014-09" db="EMBL/GenBank/DDBJ databases">
        <authorList>
            <person name="Hornung B.V."/>
        </authorList>
    </citation>
    <scope>NUCLEOTIDE SEQUENCE [LARGE SCALE GENOMIC DNA]</scope>
    <source>
        <strain evidence="4 5">FRIFI</strain>
    </source>
</reference>
<name>A0A2P2BPJ0_9FIRM</name>
<evidence type="ECO:0000313" key="4">
    <source>
        <dbReference type="EMBL" id="CEI72263.1"/>
    </source>
</evidence>
<dbReference type="EMBL" id="LN650648">
    <property type="protein sequence ID" value="CEI72263.1"/>
    <property type="molecule type" value="Genomic_DNA"/>
</dbReference>
<keyword evidence="2" id="KW-1005">Bacterial flagellum biogenesis</keyword>
<dbReference type="Proteomes" id="UP000245695">
    <property type="component" value="Chromosome 1"/>
</dbReference>
<dbReference type="Pfam" id="PF03963">
    <property type="entry name" value="FlgD"/>
    <property type="match status" value="1"/>
</dbReference>
<dbReference type="KEGG" id="rhom:FRIFI_0718"/>
<dbReference type="AlphaFoldDB" id="A0A2P2BPJ0"/>
<sequence length="176" mass="19566">MSGLVSMNKPDIIGSQKVPKNQKSQKTENNTPIIMPGEENNKELFLKMLVAQMQNQDPFNPQDPTQYVTQLSQFTMLEQTMTLNHNMKQMMGMTSGLLTNSALNSATSLIGKEVEMNATKLDESSNNTKSENKTIKGMVEGVHIKDGTVYMDVKDKDTGEVASIEYAALMKINEKN</sequence>
<dbReference type="GO" id="GO:0044781">
    <property type="term" value="P:bacterial-type flagellum organization"/>
    <property type="evidence" value="ECO:0007669"/>
    <property type="project" value="UniProtKB-KW"/>
</dbReference>
<dbReference type="InterPro" id="IPR005648">
    <property type="entry name" value="FlgD"/>
</dbReference>
<protein>
    <submittedName>
        <fullName evidence="4">Flagellar hook capping protein-N-terminal region</fullName>
    </submittedName>
</protein>